<feature type="transmembrane region" description="Helical" evidence="26">
    <location>
        <begin position="38"/>
        <end position="62"/>
    </location>
</feature>
<evidence type="ECO:0000256" key="26">
    <source>
        <dbReference type="SAM" id="Phobius"/>
    </source>
</evidence>
<evidence type="ECO:0000256" key="5">
    <source>
        <dbReference type="ARBA" id="ARBA00022448"/>
    </source>
</evidence>
<gene>
    <name evidence="28" type="ORF">MEDL_63654</name>
</gene>
<dbReference type="Pfam" id="PF07690">
    <property type="entry name" value="MFS_1"/>
    <property type="match status" value="1"/>
</dbReference>
<keyword evidence="8" id="KW-0769">Symport</keyword>
<sequence length="725" mass="81184">MELIEEYDKHETCLKQKDKTQDIPCCCSQRWILAYTSFLGVVLVYAVRVNLSVAIVCMVKNVNSTTELNGTSIDSNTCPGHAESQTVFNKHAEFDWDKTTRSSILASFFYGYICTQVLGGWFADRYGGRRVFGVAMAVSSVCTILTPVCARTSVILVFVLRVIIGLATGTVFPAMQSMWGRWAPSLERSKLMTLTSVGTMFGVVGTFASSGYLCEYGFDNGWGSIFYITGGFSCIWVVVWFILTRDTPSEHPRISSQERDYIINSIEFDTTKRTSKVPWIEFAKSPALLACITAHMCNNWTNYTLLTSLPDFMKSVMKFNIKSNGLLTALPYLCQAVSGLAAGQITDLIRSRKILSTTATRRSTGAIAFTGAAVFLVATGFMSCDHRDMAVAFLSLAVMFTGLNRAAFIVNHNDFAPKYAGVLFGITNTFATIPGMIAPIVAGYLRRMAKCILRMCSILSTWNVGVWRLSSWRKQNGNSSWNCKTIRERILSLRRSGKNITEVRDELIRSDNVQVSRQGISAFLRRFRQSGSVTDFKVNTRQKMLQEVHLEFIDETIRNDREISAREVAKLLTERFHIPVAKNAGIREDEAKKINATLIRHFISTEMATKDLPENERQYFYTHLGHSEEMNKQTYQAPLAVIEIVKVGKHLKDIHNELVREVHVDQVTDVTDANEQTEEGTRTTYATSSTTLFTTNCKMVDSVDISSHASTATLHSATFKSDLPF</sequence>
<reference evidence="28" key="1">
    <citation type="submission" date="2021-03" db="EMBL/GenBank/DDBJ databases">
        <authorList>
            <person name="Bekaert M."/>
        </authorList>
    </citation>
    <scope>NUCLEOTIDE SEQUENCE</scope>
</reference>
<evidence type="ECO:0000256" key="17">
    <source>
        <dbReference type="ARBA" id="ARBA00050625"/>
    </source>
</evidence>
<feature type="transmembrane region" description="Helical" evidence="26">
    <location>
        <begin position="225"/>
        <end position="243"/>
    </location>
</feature>
<evidence type="ECO:0000313" key="29">
    <source>
        <dbReference type="Proteomes" id="UP000683360"/>
    </source>
</evidence>
<comment type="subcellular location">
    <subcellularLocation>
        <location evidence="2">Basolateral cell membrane</location>
        <topology evidence="2">Multi-pass membrane protein</topology>
    </subcellularLocation>
    <subcellularLocation>
        <location evidence="3">Cytoplasmic vesicle</location>
        <location evidence="3">Secretory vesicle membrane</location>
        <topology evidence="3">Multi-pass membrane protein</topology>
    </subcellularLocation>
    <subcellularLocation>
        <location evidence="1">Cytoplasmic vesicle</location>
        <location evidence="1">Secretory vesicle</location>
        <location evidence="1">Synaptic vesicle membrane</location>
    </subcellularLocation>
    <subcellularLocation>
        <location evidence="4">Lysosome membrane</location>
    </subcellularLocation>
</comment>
<evidence type="ECO:0000313" key="28">
    <source>
        <dbReference type="EMBL" id="CAG2252049.1"/>
    </source>
</evidence>
<comment type="catalytic activity">
    <reaction evidence="15">
        <text>2 nitrate(out) + H(+)(out) = 2 nitrate(in) + H(+)(in)</text>
        <dbReference type="Rhea" id="RHEA:71539"/>
        <dbReference type="ChEBI" id="CHEBI:15378"/>
        <dbReference type="ChEBI" id="CHEBI:17632"/>
    </reaction>
    <physiologicalReaction direction="left-to-right" evidence="15">
        <dbReference type="Rhea" id="RHEA:71540"/>
    </physiologicalReaction>
</comment>
<dbReference type="Gene3D" id="1.20.1250.20">
    <property type="entry name" value="MFS general substrate transporter like domains"/>
    <property type="match status" value="2"/>
</dbReference>
<keyword evidence="5" id="KW-0813">Transport</keyword>
<evidence type="ECO:0000256" key="11">
    <source>
        <dbReference type="ARBA" id="ARBA00023136"/>
    </source>
</evidence>
<protein>
    <recommendedName>
        <fullName evidence="22">Sialin</fullName>
    </recommendedName>
    <alternativeName>
        <fullName evidence="25">H(+)/nitrate cotransporter</fullName>
    </alternativeName>
    <alternativeName>
        <fullName evidence="23">H(+)/sialic acid cotransporter</fullName>
    </alternativeName>
    <alternativeName>
        <fullName evidence="24">Vesicular excitatory amino acid transporter</fullName>
    </alternativeName>
</protein>
<dbReference type="GO" id="GO:0006820">
    <property type="term" value="P:monoatomic anion transport"/>
    <property type="evidence" value="ECO:0007669"/>
    <property type="project" value="TreeGrafter"/>
</dbReference>
<dbReference type="OrthoDB" id="2985014at2759"/>
<comment type="catalytic activity">
    <reaction evidence="20">
        <text>D-glucuronate(out) + H(+)(out) = D-glucuronate(in) + H(+)(in)</text>
        <dbReference type="Rhea" id="RHEA:72591"/>
        <dbReference type="ChEBI" id="CHEBI:15378"/>
        <dbReference type="ChEBI" id="CHEBI:58720"/>
    </reaction>
    <physiologicalReaction direction="left-to-right" evidence="20">
        <dbReference type="Rhea" id="RHEA:72592"/>
    </physiologicalReaction>
</comment>
<dbReference type="GO" id="GO:0030672">
    <property type="term" value="C:synaptic vesicle membrane"/>
    <property type="evidence" value="ECO:0007669"/>
    <property type="project" value="UniProtKB-SubCell"/>
</dbReference>
<dbReference type="GO" id="GO:0005765">
    <property type="term" value="C:lysosomal membrane"/>
    <property type="evidence" value="ECO:0007669"/>
    <property type="project" value="UniProtKB-SubCell"/>
</dbReference>
<feature type="transmembrane region" description="Helical" evidence="26">
    <location>
        <begin position="104"/>
        <end position="123"/>
    </location>
</feature>
<dbReference type="PANTHER" id="PTHR11662">
    <property type="entry name" value="SOLUTE CARRIER FAMILY 17"/>
    <property type="match status" value="1"/>
</dbReference>
<comment type="caution">
    <text evidence="28">The sequence shown here is derived from an EMBL/GenBank/DDBJ whole genome shotgun (WGS) entry which is preliminary data.</text>
</comment>
<organism evidence="28 29">
    <name type="scientific">Mytilus edulis</name>
    <name type="common">Blue mussel</name>
    <dbReference type="NCBI Taxonomy" id="6550"/>
    <lineage>
        <taxon>Eukaryota</taxon>
        <taxon>Metazoa</taxon>
        <taxon>Spiralia</taxon>
        <taxon>Lophotrochozoa</taxon>
        <taxon>Mollusca</taxon>
        <taxon>Bivalvia</taxon>
        <taxon>Autobranchia</taxon>
        <taxon>Pteriomorphia</taxon>
        <taxon>Mytilida</taxon>
        <taxon>Mytiloidea</taxon>
        <taxon>Mytilidae</taxon>
        <taxon>Mytilinae</taxon>
        <taxon>Mytilus</taxon>
    </lineage>
</organism>
<keyword evidence="14" id="KW-0968">Cytoplasmic vesicle</keyword>
<evidence type="ECO:0000256" key="7">
    <source>
        <dbReference type="ARBA" id="ARBA00022692"/>
    </source>
</evidence>
<evidence type="ECO:0000256" key="6">
    <source>
        <dbReference type="ARBA" id="ARBA00022475"/>
    </source>
</evidence>
<evidence type="ECO:0000256" key="16">
    <source>
        <dbReference type="ARBA" id="ARBA00050554"/>
    </source>
</evidence>
<evidence type="ECO:0000256" key="12">
    <source>
        <dbReference type="ARBA" id="ARBA00023180"/>
    </source>
</evidence>
<evidence type="ECO:0000256" key="24">
    <source>
        <dbReference type="ARBA" id="ARBA00081195"/>
    </source>
</evidence>
<feature type="transmembrane region" description="Helical" evidence="26">
    <location>
        <begin position="391"/>
        <end position="410"/>
    </location>
</feature>
<evidence type="ECO:0000256" key="2">
    <source>
        <dbReference type="ARBA" id="ARBA00004554"/>
    </source>
</evidence>
<comment type="function">
    <text evidence="21">Receptor for CM101, a polysaccharide produced by group B Streptococcus with antipathoangiogenic properties.</text>
</comment>
<dbReference type="EMBL" id="CAJPWZ010003104">
    <property type="protein sequence ID" value="CAG2252049.1"/>
    <property type="molecule type" value="Genomic_DNA"/>
</dbReference>
<feature type="domain" description="Major facilitator superfamily (MFS) profile" evidence="27">
    <location>
        <begin position="32"/>
        <end position="474"/>
    </location>
</feature>
<dbReference type="PANTHER" id="PTHR11662:SF399">
    <property type="entry name" value="FI19708P1-RELATED"/>
    <property type="match status" value="1"/>
</dbReference>
<evidence type="ECO:0000256" key="18">
    <source>
        <dbReference type="ARBA" id="ARBA00051403"/>
    </source>
</evidence>
<dbReference type="GO" id="GO:0016323">
    <property type="term" value="C:basolateral plasma membrane"/>
    <property type="evidence" value="ECO:0007669"/>
    <property type="project" value="UniProtKB-SubCell"/>
</dbReference>
<feature type="transmembrane region" description="Helical" evidence="26">
    <location>
        <begin position="154"/>
        <end position="179"/>
    </location>
</feature>
<evidence type="ECO:0000256" key="3">
    <source>
        <dbReference type="ARBA" id="ARBA00004638"/>
    </source>
</evidence>
<dbReference type="FunFam" id="1.20.1250.20:FF:000067">
    <property type="entry name" value="sialin isoform X2"/>
    <property type="match status" value="1"/>
</dbReference>
<dbReference type="PROSITE" id="PS50850">
    <property type="entry name" value="MFS"/>
    <property type="match status" value="1"/>
</dbReference>
<evidence type="ECO:0000259" key="27">
    <source>
        <dbReference type="PROSITE" id="PS50850"/>
    </source>
</evidence>
<dbReference type="InterPro" id="IPR011701">
    <property type="entry name" value="MFS"/>
</dbReference>
<evidence type="ECO:0000256" key="15">
    <source>
        <dbReference type="ARBA" id="ARBA00050101"/>
    </source>
</evidence>
<dbReference type="InterPro" id="IPR050382">
    <property type="entry name" value="MFS_Na/Anion_cotransporter"/>
</dbReference>
<comment type="catalytic activity">
    <reaction evidence="18">
        <text>N-acetyl-L-aspartyl-L-glutamate(out) = N-acetyl-L-aspartyl-L-glutamate(in)</text>
        <dbReference type="Rhea" id="RHEA:72599"/>
        <dbReference type="ChEBI" id="CHEBI:76931"/>
    </reaction>
    <physiologicalReaction direction="left-to-right" evidence="18">
        <dbReference type="Rhea" id="RHEA:72600"/>
    </physiologicalReaction>
</comment>
<dbReference type="GO" id="GO:0046942">
    <property type="term" value="P:carboxylic acid transport"/>
    <property type="evidence" value="ECO:0007669"/>
    <property type="project" value="UniProtKB-ARBA"/>
</dbReference>
<evidence type="ECO:0000256" key="19">
    <source>
        <dbReference type="ARBA" id="ARBA00051447"/>
    </source>
</evidence>
<evidence type="ECO:0000256" key="1">
    <source>
        <dbReference type="ARBA" id="ARBA00004432"/>
    </source>
</evidence>
<keyword evidence="9 26" id="KW-1133">Transmembrane helix</keyword>
<feature type="transmembrane region" description="Helical" evidence="26">
    <location>
        <begin position="191"/>
        <end position="213"/>
    </location>
</feature>
<evidence type="ECO:0000256" key="20">
    <source>
        <dbReference type="ARBA" id="ARBA00051612"/>
    </source>
</evidence>
<keyword evidence="6" id="KW-1003">Cell membrane</keyword>
<evidence type="ECO:0000256" key="13">
    <source>
        <dbReference type="ARBA" id="ARBA00023228"/>
    </source>
</evidence>
<dbReference type="FunFam" id="1.20.1250.20:FF:000003">
    <property type="entry name" value="Solute carrier family 17 member 3"/>
    <property type="match status" value="1"/>
</dbReference>
<proteinExistence type="predicted"/>
<evidence type="ECO:0000256" key="25">
    <source>
        <dbReference type="ARBA" id="ARBA00081925"/>
    </source>
</evidence>
<evidence type="ECO:0000256" key="14">
    <source>
        <dbReference type="ARBA" id="ARBA00023329"/>
    </source>
</evidence>
<comment type="catalytic activity">
    <reaction evidence="17">
        <text>N-acetylneuraminate(in) + H(+)(in) = N-acetylneuraminate(out) + H(+)(out)</text>
        <dbReference type="Rhea" id="RHEA:28987"/>
        <dbReference type="ChEBI" id="CHEBI:15378"/>
        <dbReference type="ChEBI" id="CHEBI:35418"/>
    </reaction>
    <physiologicalReaction direction="right-to-left" evidence="17">
        <dbReference type="Rhea" id="RHEA:28989"/>
    </physiologicalReaction>
</comment>
<dbReference type="InterPro" id="IPR036259">
    <property type="entry name" value="MFS_trans_sf"/>
</dbReference>
<dbReference type="InterPro" id="IPR020846">
    <property type="entry name" value="MFS_dom"/>
</dbReference>
<keyword evidence="29" id="KW-1185">Reference proteome</keyword>
<feature type="transmembrane region" description="Helical" evidence="26">
    <location>
        <begin position="130"/>
        <end position="148"/>
    </location>
</feature>
<evidence type="ECO:0000256" key="10">
    <source>
        <dbReference type="ARBA" id="ARBA00023018"/>
    </source>
</evidence>
<dbReference type="SUPFAM" id="SSF103473">
    <property type="entry name" value="MFS general substrate transporter"/>
    <property type="match status" value="1"/>
</dbReference>
<evidence type="ECO:0000256" key="4">
    <source>
        <dbReference type="ARBA" id="ARBA00004656"/>
    </source>
</evidence>
<evidence type="ECO:0000256" key="8">
    <source>
        <dbReference type="ARBA" id="ARBA00022847"/>
    </source>
</evidence>
<dbReference type="CDD" id="cd17318">
    <property type="entry name" value="MFS_SLC17"/>
    <property type="match status" value="1"/>
</dbReference>
<keyword evidence="11 26" id="KW-0472">Membrane</keyword>
<feature type="transmembrane region" description="Helical" evidence="26">
    <location>
        <begin position="422"/>
        <end position="445"/>
    </location>
</feature>
<dbReference type="Proteomes" id="UP000683360">
    <property type="component" value="Unassembled WGS sequence"/>
</dbReference>
<evidence type="ECO:0000256" key="21">
    <source>
        <dbReference type="ARBA" id="ARBA00056891"/>
    </source>
</evidence>
<feature type="transmembrane region" description="Helical" evidence="26">
    <location>
        <begin position="365"/>
        <end position="384"/>
    </location>
</feature>
<evidence type="ECO:0000256" key="22">
    <source>
        <dbReference type="ARBA" id="ARBA00069713"/>
    </source>
</evidence>
<keyword evidence="10" id="KW-0770">Synapse</keyword>
<keyword evidence="13" id="KW-0458">Lysosome</keyword>
<comment type="catalytic activity">
    <reaction evidence="19">
        <text>L-glutamate(out) = L-glutamate(in)</text>
        <dbReference type="Rhea" id="RHEA:66336"/>
        <dbReference type="ChEBI" id="CHEBI:29985"/>
    </reaction>
    <physiologicalReaction direction="left-to-right" evidence="19">
        <dbReference type="Rhea" id="RHEA:66337"/>
    </physiologicalReaction>
</comment>
<keyword evidence="12" id="KW-0325">Glycoprotein</keyword>
<evidence type="ECO:0000256" key="9">
    <source>
        <dbReference type="ARBA" id="ARBA00022989"/>
    </source>
</evidence>
<dbReference type="AlphaFoldDB" id="A0A8S3VB82"/>
<comment type="catalytic activity">
    <reaction evidence="16">
        <text>L-aspartate(out) = L-aspartate(in)</text>
        <dbReference type="Rhea" id="RHEA:66332"/>
        <dbReference type="ChEBI" id="CHEBI:29991"/>
    </reaction>
    <physiologicalReaction direction="left-to-right" evidence="16">
        <dbReference type="Rhea" id="RHEA:66333"/>
    </physiologicalReaction>
</comment>
<name>A0A8S3VB82_MYTED</name>
<keyword evidence="7 26" id="KW-0812">Transmembrane</keyword>
<dbReference type="GO" id="GO:0015293">
    <property type="term" value="F:symporter activity"/>
    <property type="evidence" value="ECO:0007669"/>
    <property type="project" value="UniProtKB-KW"/>
</dbReference>
<accession>A0A8S3VB82</accession>
<evidence type="ECO:0000256" key="23">
    <source>
        <dbReference type="ARBA" id="ARBA00080244"/>
    </source>
</evidence>